<dbReference type="AlphaFoldDB" id="A0A6J6TUA6"/>
<dbReference type="Gene3D" id="3.90.1010.10">
    <property type="match status" value="1"/>
</dbReference>
<organism evidence="1">
    <name type="scientific">freshwater metagenome</name>
    <dbReference type="NCBI Taxonomy" id="449393"/>
    <lineage>
        <taxon>unclassified sequences</taxon>
        <taxon>metagenomes</taxon>
        <taxon>ecological metagenomes</taxon>
    </lineage>
</organism>
<dbReference type="SUPFAM" id="SSF82649">
    <property type="entry name" value="SufE/NifU"/>
    <property type="match status" value="1"/>
</dbReference>
<sequence length="53" mass="5727">MLQRNVEPDEDILGDGIALVGVAQYPARVKCALLAWMAWKDAAIQAGAIEEQS</sequence>
<dbReference type="EMBL" id="CAEZZD010000090">
    <property type="protein sequence ID" value="CAB4750304.1"/>
    <property type="molecule type" value="Genomic_DNA"/>
</dbReference>
<evidence type="ECO:0000313" key="1">
    <source>
        <dbReference type="EMBL" id="CAB4750304.1"/>
    </source>
</evidence>
<proteinExistence type="predicted"/>
<gene>
    <name evidence="1" type="ORF">UFOPK2824_00664</name>
</gene>
<protein>
    <submittedName>
        <fullName evidence="1">Unannotated protein</fullName>
    </submittedName>
</protein>
<reference evidence="1" key="1">
    <citation type="submission" date="2020-05" db="EMBL/GenBank/DDBJ databases">
        <authorList>
            <person name="Chiriac C."/>
            <person name="Salcher M."/>
            <person name="Ghai R."/>
            <person name="Kavagutti S V."/>
        </authorList>
    </citation>
    <scope>NUCLEOTIDE SEQUENCE</scope>
</reference>
<accession>A0A6J6TUA6</accession>
<name>A0A6J6TUA6_9ZZZZ</name>